<comment type="caution">
    <text evidence="1">The sequence shown here is derived from an EMBL/GenBank/DDBJ whole genome shotgun (WGS) entry which is preliminary data.</text>
</comment>
<dbReference type="RefSeq" id="WP_008800754.1">
    <property type="nucleotide sequence ID" value="NZ_CAXOUE010000005.1"/>
</dbReference>
<reference evidence="1 2" key="1">
    <citation type="submission" date="2016-03" db="EMBL/GenBank/DDBJ databases">
        <title>Comparative genomics of human isolates of Fusobacterium necrophorum.</title>
        <authorList>
            <person name="Jensen A."/>
            <person name="Bank S."/>
            <person name="Andersen P.S."/>
            <person name="Kristensen L.H."/>
            <person name="Prag J."/>
        </authorList>
    </citation>
    <scope>NUCLEOTIDE SEQUENCE [LARGE SCALE GENOMIC DNA]</scope>
    <source>
        <strain evidence="1 2">LS_1264</strain>
    </source>
</reference>
<dbReference type="KEGG" id="fnf:BSQ88_09125"/>
<evidence type="ECO:0000313" key="2">
    <source>
        <dbReference type="Proteomes" id="UP000075816"/>
    </source>
</evidence>
<proteinExistence type="predicted"/>
<name>A0A162IR90_9FUSO</name>
<dbReference type="AlphaFoldDB" id="A0A162IR90"/>
<evidence type="ECO:0000313" key="1">
    <source>
        <dbReference type="EMBL" id="KYL04012.1"/>
    </source>
</evidence>
<protein>
    <submittedName>
        <fullName evidence="1">Uncharacterized protein</fullName>
    </submittedName>
</protein>
<dbReference type="Proteomes" id="UP000075816">
    <property type="component" value="Unassembled WGS sequence"/>
</dbReference>
<organism evidence="1 2">
    <name type="scientific">Fusobacterium necrophorum subsp. funduliforme</name>
    <dbReference type="NCBI Taxonomy" id="143387"/>
    <lineage>
        <taxon>Bacteria</taxon>
        <taxon>Fusobacteriati</taxon>
        <taxon>Fusobacteriota</taxon>
        <taxon>Fusobacteriia</taxon>
        <taxon>Fusobacteriales</taxon>
        <taxon>Fusobacteriaceae</taxon>
        <taxon>Fusobacterium</taxon>
    </lineage>
</organism>
<gene>
    <name evidence="1" type="ORF">A2J07_10735</name>
</gene>
<dbReference type="EMBL" id="LVEA01000034">
    <property type="protein sequence ID" value="KYL04012.1"/>
    <property type="molecule type" value="Genomic_DNA"/>
</dbReference>
<sequence>MIKLIRNSEIEQHKTRYKFYNNRCNGCNKVGDVNILEVRADESSGGTVIVLCDECLKKLGKEIDEKIR</sequence>
<accession>A0A162IR90</accession>